<dbReference type="PROSITE" id="PS00028">
    <property type="entry name" value="ZINC_FINGER_C2H2_1"/>
    <property type="match status" value="1"/>
</dbReference>
<evidence type="ECO:0000313" key="3">
    <source>
        <dbReference type="EMBL" id="GAB1223847.1"/>
    </source>
</evidence>
<dbReference type="PANTHER" id="PTHR13029">
    <property type="match status" value="1"/>
</dbReference>
<keyword evidence="4" id="KW-1185">Reference proteome</keyword>
<keyword evidence="1" id="KW-1133">Transmembrane helix</keyword>
<organism evidence="3 4">
    <name type="scientific">Entamoeba nuttalli</name>
    <dbReference type="NCBI Taxonomy" id="412467"/>
    <lineage>
        <taxon>Eukaryota</taxon>
        <taxon>Amoebozoa</taxon>
        <taxon>Evosea</taxon>
        <taxon>Archamoebae</taxon>
        <taxon>Mastigamoebida</taxon>
        <taxon>Entamoebidae</taxon>
        <taxon>Entamoeba</taxon>
    </lineage>
</organism>
<feature type="transmembrane region" description="Helical" evidence="1">
    <location>
        <begin position="408"/>
        <end position="424"/>
    </location>
</feature>
<sequence>MQTTKDVKTPKGLTKDKQRIRYKEYQCTYPGCNEGLKTKYNCISHIWDIHLRYLNGSKESFKSIESKEKIKRLCIPFLKYVTNAESERKRRPYDMGDLTNGDIAEQQTMITPTPSVIPQFIITNKITPPQSISPQTLSGISPDFMMTTSPNQISKTNSNSQQNSSSMETNRTMTMYTTNPIGTDEINYILTPEMQQQIQTAQTINADIGQTNQIPQQISLSPIAYQLLTNNEEFIRVYMINQNIKRLHVAGEVFAENGFLQRSDRRSKKDIKKISDALSTILMITGKSYKYLNDDKTRFGFIAQELKEVIPEAVREDEDGSLSIDPLALLPFIVESLKQLSFQLNNLEHKTERSKQFCKNVNLTLDVINQVKNKEERNISLGPTEFVFPTAIFFTITSCILSLDGRFPFIWTYSTLLATIYWISNKFCSNGKWDGISVSLNFGLINLGLVSVAITFLMGSVLQIFLGVYICIMLFVWGGSQNIKASFVNLFIVSFALSCIACWIVFIFQPTFKPTVSTLMQRNPDFPDYVQFTDPKQVQFQLTSEVPWNCLDPHLVAKGKRMQFKRGDTPLITYAENAEEARGDKVQVKLSCSSIEYQCDEFNVAQDHQNVCLFVEDNDQNESTTN</sequence>
<keyword evidence="1" id="KW-0472">Membrane</keyword>
<gene>
    <name evidence="3" type="ORF">ENUP19_0162G0040</name>
</gene>
<accession>A0ABQ0DM92</accession>
<feature type="transmembrane region" description="Helical" evidence="1">
    <location>
        <begin position="487"/>
        <end position="508"/>
    </location>
</feature>
<protein>
    <recommendedName>
        <fullName evidence="2">Peptidase S74 domain-containing protein</fullName>
    </recommendedName>
</protein>
<evidence type="ECO:0000256" key="1">
    <source>
        <dbReference type="SAM" id="Phobius"/>
    </source>
</evidence>
<comment type="caution">
    <text evidence="3">The sequence shown here is derived from an EMBL/GenBank/DDBJ whole genome shotgun (WGS) entry which is preliminary data.</text>
</comment>
<feature type="domain" description="Peptidase S74" evidence="2">
    <location>
        <begin position="263"/>
        <end position="351"/>
    </location>
</feature>
<dbReference type="Gene3D" id="1.10.10.10">
    <property type="entry name" value="Winged helix-like DNA-binding domain superfamily/Winged helix DNA-binding domain"/>
    <property type="match status" value="1"/>
</dbReference>
<evidence type="ECO:0000313" key="4">
    <source>
        <dbReference type="Proteomes" id="UP001628156"/>
    </source>
</evidence>
<dbReference type="Proteomes" id="UP001628156">
    <property type="component" value="Unassembled WGS sequence"/>
</dbReference>
<feature type="transmembrane region" description="Helical" evidence="1">
    <location>
        <begin position="444"/>
        <end position="475"/>
    </location>
</feature>
<reference evidence="3 4" key="1">
    <citation type="journal article" date="2019" name="PLoS Negl. Trop. Dis.">
        <title>Whole genome sequencing of Entamoeba nuttalli reveals mammalian host-related molecular signatures and a novel octapeptide-repeat surface protein.</title>
        <authorList>
            <person name="Tanaka M."/>
            <person name="Makiuchi T."/>
            <person name="Komiyama T."/>
            <person name="Shiina T."/>
            <person name="Osaki K."/>
            <person name="Tachibana H."/>
        </authorList>
    </citation>
    <scope>NUCLEOTIDE SEQUENCE [LARGE SCALE GENOMIC DNA]</scope>
    <source>
        <strain evidence="3 4">P19-061405</strain>
    </source>
</reference>
<evidence type="ECO:0000259" key="2">
    <source>
        <dbReference type="PROSITE" id="PS51688"/>
    </source>
</evidence>
<dbReference type="PANTHER" id="PTHR13029:SF21">
    <property type="entry name" value="PEPTIDASE S74 DOMAIN-CONTAINING PROTEIN"/>
    <property type="match status" value="1"/>
</dbReference>
<name>A0ABQ0DM92_9EUKA</name>
<dbReference type="PROSITE" id="PS51688">
    <property type="entry name" value="ICA"/>
    <property type="match status" value="1"/>
</dbReference>
<dbReference type="InterPro" id="IPR013087">
    <property type="entry name" value="Znf_C2H2_type"/>
</dbReference>
<proteinExistence type="predicted"/>
<dbReference type="InterPro" id="IPR036388">
    <property type="entry name" value="WH-like_DNA-bd_sf"/>
</dbReference>
<dbReference type="InterPro" id="IPR051577">
    <property type="entry name" value="MRF-like"/>
</dbReference>
<dbReference type="Pfam" id="PF13884">
    <property type="entry name" value="Peptidase_S74"/>
    <property type="match status" value="1"/>
</dbReference>
<dbReference type="InterPro" id="IPR030392">
    <property type="entry name" value="S74_ICA"/>
</dbReference>
<dbReference type="EMBL" id="BAAFRS010000162">
    <property type="protein sequence ID" value="GAB1223847.1"/>
    <property type="molecule type" value="Genomic_DNA"/>
</dbReference>
<keyword evidence="1" id="KW-0812">Transmembrane</keyword>